<dbReference type="InterPro" id="IPR022770">
    <property type="entry name" value="IucA/IucC-like_C"/>
</dbReference>
<evidence type="ECO:0000256" key="2">
    <source>
        <dbReference type="SAM" id="MobiDB-lite"/>
    </source>
</evidence>
<evidence type="ECO:0000256" key="1">
    <source>
        <dbReference type="ARBA" id="ARBA00004924"/>
    </source>
</evidence>
<feature type="domain" description="Aerobactin siderophore biosynthesis IucA/IucC-like C-terminal" evidence="4">
    <location>
        <begin position="968"/>
        <end position="1130"/>
    </location>
</feature>
<dbReference type="InterPro" id="IPR037455">
    <property type="entry name" value="LucA/IucC-like"/>
</dbReference>
<evidence type="ECO:0000259" key="4">
    <source>
        <dbReference type="Pfam" id="PF06276"/>
    </source>
</evidence>
<comment type="pathway">
    <text evidence="1">Siderophore biosynthesis.</text>
</comment>
<feature type="domain" description="Aerobactin siderophore biosynthesis IucA/IucC N-terminal" evidence="3">
    <location>
        <begin position="703"/>
        <end position="948"/>
    </location>
</feature>
<dbReference type="PANTHER" id="PTHR34384">
    <property type="entry name" value="L-2,3-DIAMINOPROPANOATE--CITRATE LIGASE"/>
    <property type="match status" value="1"/>
</dbReference>
<dbReference type="Gene3D" id="1.10.510.40">
    <property type="match status" value="2"/>
</dbReference>
<proteinExistence type="predicted"/>
<reference evidence="5 6" key="1">
    <citation type="journal article" date="2023" name="PLoS ONE">
        <title>Complete genome assembly of Hawai'i environmental nontuberculous mycobacteria reveals unexpected co-isolation with methylobacteria.</title>
        <authorList>
            <person name="Hendrix J."/>
            <person name="Epperson L.E."/>
            <person name="Tong E.I."/>
            <person name="Chan Y.L."/>
            <person name="Hasan N.A."/>
            <person name="Dawrs S.N."/>
            <person name="Norton G.J."/>
            <person name="Virdi R."/>
            <person name="Crooks J.L."/>
            <person name="Chan E.D."/>
            <person name="Honda J.R."/>
            <person name="Strong M."/>
        </authorList>
    </citation>
    <scope>NUCLEOTIDE SEQUENCE [LARGE SCALE GENOMIC DNA]</scope>
    <source>
        <strain evidence="5 6">NJH_HI04-1</strain>
    </source>
</reference>
<name>A0ABU9ZXY9_9HYPH</name>
<dbReference type="Pfam" id="PF04183">
    <property type="entry name" value="IucA_IucC"/>
    <property type="match status" value="2"/>
</dbReference>
<comment type="caution">
    <text evidence="5">The sequence shown here is derived from an EMBL/GenBank/DDBJ whole genome shotgun (WGS) entry which is preliminary data.</text>
</comment>
<dbReference type="RefSeq" id="WP_346013229.1">
    <property type="nucleotide sequence ID" value="NZ_JAQYXP010000003.1"/>
</dbReference>
<dbReference type="InterPro" id="IPR007310">
    <property type="entry name" value="Aerobactin_biosyn_IucA/IucC_N"/>
</dbReference>
<gene>
    <name evidence="5" type="ORF">PUR29_23005</name>
</gene>
<evidence type="ECO:0000313" key="6">
    <source>
        <dbReference type="Proteomes" id="UP001407347"/>
    </source>
</evidence>
<feature type="region of interest" description="Disordered" evidence="2">
    <location>
        <begin position="1131"/>
        <end position="1150"/>
    </location>
</feature>
<sequence>MMPSPLARPAPEAVDAVQAGLAVERLINTWLRERSPDLVPPEGETCTIPLGDATLLAPCRHASPGGFHAWGPCRLRLPDGRVVDLDGPADLARRMIDAAVPEATPVREAMKRRLLDGLRRSRDHARACAARPFEPTPTGLEQGLWHGHPFHPLAKSVDGFSETDSDLYAPERAASFRLRWLVADPALAATLWREPEAEAWIGAALARLSGLSRETMAGRVVIPSHPWQAARLEADPAIRALVAQGRLAITPPSGTPVTPTSSVRTVFSATENLFLKLPIAARITNFARTNSREHLARSLSAARALAALPETVAACGLDILGEPGALALADPAFEAVTGVLVREGPAGPALVVAGLLEPSPRDGRPVLAAIGASLATAEDAAAWLRAYAGAAILPPLRLFARTGISLEAHAQNSLLVLDGGLPSRLVVRDLEGASIDGARFRRRVPDLALDPAVLYGAEEAWRRLLYYLVVNQVAHVVATVARAADLAEAPLWQVVAHSLAACDEDAATTALIERLLAAPTLPAKANLASCLAGRGERPDYVALANPLRAARAQSEAQAWHEAGTRVTGQLLGALLHEDLLPACVATLSGPDADLSITLVPSHGRTRYRARGRRMRGYERVLVIPGSIVAETDPASPAGSVRDAPSVDASLVHDASAFLADLLPDLPGTAADHARFAEELARTQANHAASLLQGAGTALAGLSYEALEGALPDGHRYHPCFKSRIGFTPRDNRAFGPEFGRPLRPVWIAVHRSLAVAGSLAEAGGQDDALLAQSLGPEILAEFRGRLDGRADEFVLLPVHPWQWRQVGEAATEAEERAGRVVVLGESPHLYGAQQSIRTLADRTAPGAPSLKLALSIRNTSTARTLAPHTVLNAPIVSGWLAEIAAENPYLRDSGVVLLAERMGVAVTALPPHDRDGTTRGALSAIWRDPLTPHLRDGEAAVPLTALTHHDRGAPFIAGWIARHGIEPWLDRLLAVAMLPVVHLLLAEGIAVESHQQNMALLHRDGWPARVALKDFHDGVRFIPDHVARRPPLTPTPPEHARVNANSYVEARDVEDVRDFMVDALFGVNFAELGYGLDLWFGYPEARFWERVVAALAGHCTAHPAARAGALRYRLAADTLVVEDLARRRLDPANASGRRRPNPLAGLGPLL</sequence>
<organism evidence="5 6">
    <name type="scientific">Methylobacterium ajmalii</name>
    <dbReference type="NCBI Taxonomy" id="2738439"/>
    <lineage>
        <taxon>Bacteria</taxon>
        <taxon>Pseudomonadati</taxon>
        <taxon>Pseudomonadota</taxon>
        <taxon>Alphaproteobacteria</taxon>
        <taxon>Hyphomicrobiales</taxon>
        <taxon>Methylobacteriaceae</taxon>
        <taxon>Methylobacterium</taxon>
    </lineage>
</organism>
<evidence type="ECO:0000259" key="3">
    <source>
        <dbReference type="Pfam" id="PF04183"/>
    </source>
</evidence>
<dbReference type="PANTHER" id="PTHR34384:SF6">
    <property type="entry name" value="STAPHYLOFERRIN B SYNTHASE"/>
    <property type="match status" value="1"/>
</dbReference>
<feature type="domain" description="Aerobactin siderophore biosynthesis IucA/IucC-like C-terminal" evidence="4">
    <location>
        <begin position="382"/>
        <end position="537"/>
    </location>
</feature>
<protein>
    <submittedName>
        <fullName evidence="5">IucA/IucC family protein</fullName>
    </submittedName>
</protein>
<accession>A0ABU9ZXY9</accession>
<evidence type="ECO:0000313" key="5">
    <source>
        <dbReference type="EMBL" id="MEN3236416.1"/>
    </source>
</evidence>
<dbReference type="EMBL" id="JAQYXP010000003">
    <property type="protein sequence ID" value="MEN3236416.1"/>
    <property type="molecule type" value="Genomic_DNA"/>
</dbReference>
<keyword evidence="6" id="KW-1185">Reference proteome</keyword>
<dbReference type="Pfam" id="PF06276">
    <property type="entry name" value="FhuF"/>
    <property type="match status" value="2"/>
</dbReference>
<dbReference type="Gene3D" id="3.30.310.280">
    <property type="match status" value="1"/>
</dbReference>
<dbReference type="Gene3D" id="6.10.250.3370">
    <property type="match status" value="2"/>
</dbReference>
<feature type="domain" description="Aerobactin siderophore biosynthesis IucA/IucC N-terminal" evidence="3">
    <location>
        <begin position="140"/>
        <end position="356"/>
    </location>
</feature>
<dbReference type="Proteomes" id="UP001407347">
    <property type="component" value="Unassembled WGS sequence"/>
</dbReference>